<dbReference type="SUPFAM" id="SSF75011">
    <property type="entry name" value="3-carboxy-cis,cis-mucoante lactonizing enzyme"/>
    <property type="match status" value="1"/>
</dbReference>
<gene>
    <name evidence="2" type="ORF">SAMN04488108_2467</name>
</gene>
<dbReference type="RefSeq" id="WP_134204456.1">
    <property type="nucleotide sequence ID" value="NZ_FRXN01000003.1"/>
</dbReference>
<protein>
    <recommendedName>
        <fullName evidence="4">WD40-like Beta Propeller Repeat</fullName>
    </recommendedName>
</protein>
<feature type="chain" id="PRO_5012387545" description="WD40-like Beta Propeller Repeat" evidence="1">
    <location>
        <begin position="20"/>
        <end position="291"/>
    </location>
</feature>
<dbReference type="OrthoDB" id="9798438at2"/>
<evidence type="ECO:0000313" key="3">
    <source>
        <dbReference type="Proteomes" id="UP000184609"/>
    </source>
</evidence>
<proteinExistence type="predicted"/>
<name>A0A1M7ZEA9_9BACT</name>
<reference evidence="3" key="1">
    <citation type="submission" date="2016-12" db="EMBL/GenBank/DDBJ databases">
        <authorList>
            <person name="Varghese N."/>
            <person name="Submissions S."/>
        </authorList>
    </citation>
    <scope>NUCLEOTIDE SEQUENCE [LARGE SCALE GENOMIC DNA]</scope>
    <source>
        <strain evidence="3">DSM 25035</strain>
    </source>
</reference>
<evidence type="ECO:0000256" key="1">
    <source>
        <dbReference type="SAM" id="SignalP"/>
    </source>
</evidence>
<dbReference type="EMBL" id="FRXN01000003">
    <property type="protein sequence ID" value="SHO63016.1"/>
    <property type="molecule type" value="Genomic_DNA"/>
</dbReference>
<dbReference type="Proteomes" id="UP000184609">
    <property type="component" value="Unassembled WGS sequence"/>
</dbReference>
<keyword evidence="1" id="KW-0732">Signal</keyword>
<sequence length="291" mass="32529">MNKKLTVLLFLITFSAASAQDFPISTEYFEEGVPQNTIKNPILEEISGIAFSRIHPNLIYAQTDSGGEPAVYLLDSLGNELGKIILKGVKNRDWEDIAVAEGPDGKCYIYVAEIGDNAAVHPSIFIYKIPEPTTLSILSEVKPEILELEYPGGARDAETLIVDAQDEKIYILSKRDKKNNLYSVDWDKFGKDKAIELNKEIELPITSSVGGDISSQADQILIKNYLAIYYWKRANGQSIVEALEENPISLPYVPEPQGESIAFSPSSKSFFTLSEKRFNINPVLYRYSSKY</sequence>
<dbReference type="STRING" id="1073327.SAMN04488108_2467"/>
<evidence type="ECO:0000313" key="2">
    <source>
        <dbReference type="EMBL" id="SHO63016.1"/>
    </source>
</evidence>
<accession>A0A1M7ZEA9</accession>
<organism evidence="2 3">
    <name type="scientific">Algoriphagus zhangzhouensis</name>
    <dbReference type="NCBI Taxonomy" id="1073327"/>
    <lineage>
        <taxon>Bacteria</taxon>
        <taxon>Pseudomonadati</taxon>
        <taxon>Bacteroidota</taxon>
        <taxon>Cytophagia</taxon>
        <taxon>Cytophagales</taxon>
        <taxon>Cyclobacteriaceae</taxon>
        <taxon>Algoriphagus</taxon>
    </lineage>
</organism>
<feature type="signal peptide" evidence="1">
    <location>
        <begin position="1"/>
        <end position="19"/>
    </location>
</feature>
<evidence type="ECO:0008006" key="4">
    <source>
        <dbReference type="Google" id="ProtNLM"/>
    </source>
</evidence>
<dbReference type="AlphaFoldDB" id="A0A1M7ZEA9"/>
<keyword evidence="3" id="KW-1185">Reference proteome</keyword>